<organism evidence="1">
    <name type="scientific">Oryza punctata</name>
    <name type="common">Red rice</name>
    <dbReference type="NCBI Taxonomy" id="4537"/>
    <lineage>
        <taxon>Eukaryota</taxon>
        <taxon>Viridiplantae</taxon>
        <taxon>Streptophyta</taxon>
        <taxon>Embryophyta</taxon>
        <taxon>Tracheophyta</taxon>
        <taxon>Spermatophyta</taxon>
        <taxon>Magnoliopsida</taxon>
        <taxon>Liliopsida</taxon>
        <taxon>Poales</taxon>
        <taxon>Poaceae</taxon>
        <taxon>BOP clade</taxon>
        <taxon>Oryzoideae</taxon>
        <taxon>Oryzeae</taxon>
        <taxon>Oryzinae</taxon>
        <taxon>Oryza</taxon>
    </lineage>
</organism>
<dbReference type="Gramene" id="OPUNC06G19290.1">
    <property type="protein sequence ID" value="OPUNC06G19290.1"/>
    <property type="gene ID" value="OPUNC06G19290"/>
</dbReference>
<dbReference type="InterPro" id="IPR032675">
    <property type="entry name" value="LRR_dom_sf"/>
</dbReference>
<dbReference type="eggNOG" id="KOG4658">
    <property type="taxonomic scope" value="Eukaryota"/>
</dbReference>
<accession>A0A0E0LDK9</accession>
<dbReference type="STRING" id="4537.A0A0E0LDK9"/>
<sequence length="218" mass="25504">MHTYIHIVPPLLATTTQHNEHHIRKLELEWGSGDHDGDTSNGCDVLNVLKPHPTLVELTIRDLPLLKALEVRRMDELKILDQEFLGRKGFLSLERLLLELLPKLEWSIVENDQLFPALRDLSIAGCPWLREYPIYLRTLRHIAILDKEQIHFKVFMDNFELTRSFCCLLSSFFHVLRAHHLEFVEELKIYVDHLGDIPKAAFDNMKQLKLSKSSQYMT</sequence>
<dbReference type="SUPFAM" id="SSF52047">
    <property type="entry name" value="RNI-like"/>
    <property type="match status" value="1"/>
</dbReference>
<keyword evidence="2" id="KW-1185">Reference proteome</keyword>
<dbReference type="Gene3D" id="3.80.10.10">
    <property type="entry name" value="Ribonuclease Inhibitor"/>
    <property type="match status" value="1"/>
</dbReference>
<dbReference type="HOGENOM" id="CLU_1268690_0_0_1"/>
<reference evidence="1" key="2">
    <citation type="submission" date="2018-05" db="EMBL/GenBank/DDBJ databases">
        <title>OpunRS2 (Oryza punctata Reference Sequence Version 2).</title>
        <authorList>
            <person name="Zhang J."/>
            <person name="Kudrna D."/>
            <person name="Lee S."/>
            <person name="Talag J."/>
            <person name="Welchert J."/>
            <person name="Wing R.A."/>
        </authorList>
    </citation>
    <scope>NUCLEOTIDE SEQUENCE [LARGE SCALE GENOMIC DNA]</scope>
</reference>
<reference evidence="1" key="1">
    <citation type="submission" date="2015-04" db="UniProtKB">
        <authorList>
            <consortium name="EnsemblPlants"/>
        </authorList>
    </citation>
    <scope>IDENTIFICATION</scope>
</reference>
<proteinExistence type="predicted"/>
<protein>
    <submittedName>
        <fullName evidence="1">Uncharacterized protein</fullName>
    </submittedName>
</protein>
<evidence type="ECO:0000313" key="1">
    <source>
        <dbReference type="EnsemblPlants" id="OPUNC06G19290.1"/>
    </source>
</evidence>
<dbReference type="EnsemblPlants" id="OPUNC06G19290.1">
    <property type="protein sequence ID" value="OPUNC06G19290.1"/>
    <property type="gene ID" value="OPUNC06G19290"/>
</dbReference>
<dbReference type="AlphaFoldDB" id="A0A0E0LDK9"/>
<dbReference type="Proteomes" id="UP000026962">
    <property type="component" value="Chromosome 6"/>
</dbReference>
<evidence type="ECO:0000313" key="2">
    <source>
        <dbReference type="Proteomes" id="UP000026962"/>
    </source>
</evidence>
<name>A0A0E0LDK9_ORYPU</name>